<comment type="caution">
    <text evidence="1">The sequence shown here is derived from an EMBL/GenBank/DDBJ whole genome shotgun (WGS) entry which is preliminary data.</text>
</comment>
<reference evidence="1 3" key="1">
    <citation type="submission" date="2021-11" db="EMBL/GenBank/DDBJ databases">
        <authorList>
            <person name="Islam A."/>
            <person name="Islam S."/>
            <person name="Flora M.S."/>
            <person name="Rahman M."/>
            <person name="Ziaur R.M."/>
            <person name="Epstein J.H."/>
            <person name="Hassan M."/>
            <person name="Klassen M."/>
            <person name="Woodard K."/>
            <person name="Webb A."/>
            <person name="Webby R.J."/>
            <person name="El Zowalaty M.E."/>
        </authorList>
    </citation>
    <scope>NUCLEOTIDE SEQUENCE</scope>
    <source>
        <strain evidence="2">Pbs1</strain>
        <strain evidence="1">Pbs3</strain>
    </source>
</reference>
<evidence type="ECO:0000313" key="3">
    <source>
        <dbReference type="Proteomes" id="UP001158986"/>
    </source>
</evidence>
<organism evidence="1 4">
    <name type="scientific">Peronospora belbahrii</name>
    <dbReference type="NCBI Taxonomy" id="622444"/>
    <lineage>
        <taxon>Eukaryota</taxon>
        <taxon>Sar</taxon>
        <taxon>Stramenopiles</taxon>
        <taxon>Oomycota</taxon>
        <taxon>Peronosporomycetes</taxon>
        <taxon>Peronosporales</taxon>
        <taxon>Peronosporaceae</taxon>
        <taxon>Peronospora</taxon>
    </lineage>
</organism>
<keyword evidence="3" id="KW-1185">Reference proteome</keyword>
<evidence type="ECO:0000313" key="4">
    <source>
        <dbReference type="Proteomes" id="UP001160483"/>
    </source>
</evidence>
<proteinExistence type="predicted"/>
<sequence>MELTTLTTYVEKLENYLQWDPIQNRQGQEKHLFVQALTELAALPLDSINMEIRRLLVVPTTGTLSQETTLNTIDYHTGKVETRPMHLRNVIAALSARDVLLKCKAANAVGSLCISRVAGQQLLDLYGDEILKSVSKMAMGKNQWMQGDAFFVLGWMVVIADKSMLVSIGDLLPTVIRGLHRNLKLSLEKEADADKEMKKVARRRSKAALISSEQASNFRIYALVLLLNFSQRHVNVFENQLERLLPMLRDLVARLLDSVPYAFVDDECTISDLTTTIFFDASEYAEVLRLTVALLSVIADQLDSVGPQLLELKALPCIIKLQRVPDLPQICELVGETARQDIAERVRAVVEILLKCR</sequence>
<dbReference type="EMBL" id="CAKLCB010000375">
    <property type="protein sequence ID" value="CAH0521159.1"/>
    <property type="molecule type" value="Genomic_DNA"/>
</dbReference>
<evidence type="ECO:0008006" key="5">
    <source>
        <dbReference type="Google" id="ProtNLM"/>
    </source>
</evidence>
<evidence type="ECO:0000313" key="1">
    <source>
        <dbReference type="EMBL" id="CAH0479310.1"/>
    </source>
</evidence>
<evidence type="ECO:0000313" key="2">
    <source>
        <dbReference type="EMBL" id="CAH0521159.1"/>
    </source>
</evidence>
<dbReference type="EMBL" id="CAKKTJ010000298">
    <property type="protein sequence ID" value="CAH0479310.1"/>
    <property type="molecule type" value="Genomic_DNA"/>
</dbReference>
<name>A0AAU9L3K1_9STRA</name>
<dbReference type="Proteomes" id="UP001160483">
    <property type="component" value="Unassembled WGS sequence"/>
</dbReference>
<dbReference type="AlphaFoldDB" id="A0AAU9L3K1"/>
<dbReference type="Proteomes" id="UP001158986">
    <property type="component" value="Unassembled WGS sequence"/>
</dbReference>
<dbReference type="SUPFAM" id="SSF48371">
    <property type="entry name" value="ARM repeat"/>
    <property type="match status" value="1"/>
</dbReference>
<dbReference type="InterPro" id="IPR016024">
    <property type="entry name" value="ARM-type_fold"/>
</dbReference>
<gene>
    <name evidence="2" type="ORF">PBS001_LOCUS7619</name>
    <name evidence="1" type="ORF">PBS003_LOCUS5959</name>
</gene>
<protein>
    <recommendedName>
        <fullName evidence="5">Tubulin-specific chaperone D C-terminal domain-containing protein</fullName>
    </recommendedName>
</protein>
<accession>A0AAU9L3K1</accession>